<evidence type="ECO:0000256" key="2">
    <source>
        <dbReference type="ARBA" id="ARBA00023125"/>
    </source>
</evidence>
<accession>A0ABW2XGN1</accession>
<feature type="region of interest" description="Disordered" evidence="4">
    <location>
        <begin position="155"/>
        <end position="176"/>
    </location>
</feature>
<dbReference type="PANTHER" id="PTHR30154">
    <property type="entry name" value="LEUCINE-RESPONSIVE REGULATORY PROTEIN"/>
    <property type="match status" value="1"/>
</dbReference>
<evidence type="ECO:0000256" key="4">
    <source>
        <dbReference type="SAM" id="MobiDB-lite"/>
    </source>
</evidence>
<feature type="domain" description="HTH asnC-type" evidence="5">
    <location>
        <begin position="176"/>
        <end position="237"/>
    </location>
</feature>
<comment type="caution">
    <text evidence="6">The sequence shown here is derived from an EMBL/GenBank/DDBJ whole genome shotgun (WGS) entry which is preliminary data.</text>
</comment>
<gene>
    <name evidence="6" type="ORF">ACFQZM_05135</name>
</gene>
<dbReference type="Pfam" id="PF13404">
    <property type="entry name" value="HTH_AsnC-type"/>
    <property type="match status" value="2"/>
</dbReference>
<feature type="domain" description="HTH asnC-type" evidence="5">
    <location>
        <begin position="2"/>
        <end position="44"/>
    </location>
</feature>
<dbReference type="PANTHER" id="PTHR30154:SF34">
    <property type="entry name" value="TRANSCRIPTIONAL REGULATOR AZLB"/>
    <property type="match status" value="1"/>
</dbReference>
<dbReference type="RefSeq" id="WP_131757967.1">
    <property type="nucleotide sequence ID" value="NZ_CAACUY010000041.1"/>
</dbReference>
<evidence type="ECO:0000256" key="1">
    <source>
        <dbReference type="ARBA" id="ARBA00023015"/>
    </source>
</evidence>
<dbReference type="Proteomes" id="UP001597063">
    <property type="component" value="Unassembled WGS sequence"/>
</dbReference>
<evidence type="ECO:0000313" key="7">
    <source>
        <dbReference type="Proteomes" id="UP001597063"/>
    </source>
</evidence>
<dbReference type="PROSITE" id="PS50956">
    <property type="entry name" value="HTH_ASNC_2"/>
    <property type="match status" value="2"/>
</dbReference>
<organism evidence="6 7">
    <name type="scientific">Actinomadura fibrosa</name>
    <dbReference type="NCBI Taxonomy" id="111802"/>
    <lineage>
        <taxon>Bacteria</taxon>
        <taxon>Bacillati</taxon>
        <taxon>Actinomycetota</taxon>
        <taxon>Actinomycetes</taxon>
        <taxon>Streptosporangiales</taxon>
        <taxon>Thermomonosporaceae</taxon>
        <taxon>Actinomadura</taxon>
    </lineage>
</organism>
<dbReference type="InterPro" id="IPR011008">
    <property type="entry name" value="Dimeric_a/b-barrel"/>
</dbReference>
<dbReference type="SUPFAM" id="SSF54909">
    <property type="entry name" value="Dimeric alpha+beta barrel"/>
    <property type="match status" value="1"/>
</dbReference>
<proteinExistence type="predicted"/>
<dbReference type="InterPro" id="IPR019888">
    <property type="entry name" value="Tscrpt_reg_AsnC-like"/>
</dbReference>
<dbReference type="EMBL" id="JBHTGP010000003">
    <property type="protein sequence ID" value="MFD0683872.1"/>
    <property type="molecule type" value="Genomic_DNA"/>
</dbReference>
<evidence type="ECO:0000259" key="5">
    <source>
        <dbReference type="PROSITE" id="PS50956"/>
    </source>
</evidence>
<name>A0ABW2XGN1_9ACTN</name>
<dbReference type="SUPFAM" id="SSF46785">
    <property type="entry name" value="Winged helix' DNA-binding domain"/>
    <property type="match status" value="2"/>
</dbReference>
<dbReference type="Gene3D" id="1.10.10.10">
    <property type="entry name" value="Winged helix-like DNA-binding domain superfamily/Winged helix DNA-binding domain"/>
    <property type="match status" value="2"/>
</dbReference>
<dbReference type="PRINTS" id="PR00033">
    <property type="entry name" value="HTHASNC"/>
</dbReference>
<evidence type="ECO:0000256" key="3">
    <source>
        <dbReference type="ARBA" id="ARBA00023163"/>
    </source>
</evidence>
<dbReference type="InterPro" id="IPR036388">
    <property type="entry name" value="WH-like_DNA-bd_sf"/>
</dbReference>
<sequence>MLDQLDRAVIHALHIDGRAPFSRIAEVLGISTQTVARRYRRMRQKAGLRVVGLLDRYRGGETWTVRLTCAPSAAQSLAHSLARRPDTSWVELASGGTEIFALVHVPDDAPGPPPLLLQDIPRRTAITALSAHCLLHTYLGGPTAWRGLTQALDEEQQARLRPPRDTSGGDAAPRPLTDADRALLDVLGRDGRAGYADLAAATGWSQATVARRLAALRADGTVFFDVEIDSALLGGTTHALLWMAVAPAHLDRVATAIAGHHEMAVVAATTGPTNLLAQALCAGPADLHRYLTRRLGVLDGIQTLETAPVLRTLKRAGAVDPLPRRPQ</sequence>
<dbReference type="InterPro" id="IPR019887">
    <property type="entry name" value="Tscrpt_reg_AsnC/Lrp_C"/>
</dbReference>
<dbReference type="InterPro" id="IPR000485">
    <property type="entry name" value="AsnC-type_HTH_dom"/>
</dbReference>
<dbReference type="SMART" id="SM00344">
    <property type="entry name" value="HTH_ASNC"/>
    <property type="match status" value="2"/>
</dbReference>
<dbReference type="Pfam" id="PF01037">
    <property type="entry name" value="AsnC_trans_reg"/>
    <property type="match status" value="1"/>
</dbReference>
<keyword evidence="3" id="KW-0804">Transcription</keyword>
<reference evidence="7" key="1">
    <citation type="journal article" date="2019" name="Int. J. Syst. Evol. Microbiol.">
        <title>The Global Catalogue of Microorganisms (GCM) 10K type strain sequencing project: providing services to taxonomists for standard genome sequencing and annotation.</title>
        <authorList>
            <consortium name="The Broad Institute Genomics Platform"/>
            <consortium name="The Broad Institute Genome Sequencing Center for Infectious Disease"/>
            <person name="Wu L."/>
            <person name="Ma J."/>
        </authorList>
    </citation>
    <scope>NUCLEOTIDE SEQUENCE [LARGE SCALE GENOMIC DNA]</scope>
    <source>
        <strain evidence="7">JCM 9371</strain>
    </source>
</reference>
<dbReference type="InterPro" id="IPR036390">
    <property type="entry name" value="WH_DNA-bd_sf"/>
</dbReference>
<keyword evidence="1" id="KW-0805">Transcription regulation</keyword>
<dbReference type="Gene3D" id="3.30.70.920">
    <property type="match status" value="1"/>
</dbReference>
<keyword evidence="7" id="KW-1185">Reference proteome</keyword>
<protein>
    <submittedName>
        <fullName evidence="6">Lrp/AsnC family transcriptional regulator</fullName>
    </submittedName>
</protein>
<keyword evidence="2" id="KW-0238">DNA-binding</keyword>
<evidence type="ECO:0000313" key="6">
    <source>
        <dbReference type="EMBL" id="MFD0683872.1"/>
    </source>
</evidence>